<sequence length="459" mass="50443">MSDAQYKAALEGLDAETLALLEGEDIYPSPGPEINSTEEESPVCQRCHKLKHNNKLTTESSPQFLRETQQYGSLDFLKTKRDPLLVVVIDLTDLPSSLTPVVKMLNGNPSARIVLAANKFDLLPGRARLHEQRLRDWIVHQAKLTGLPTQQIQWVSLVSARKGWGISGLVRRLGEARLPTDDIYMVGCTNVGKSALVNQMLSQGGRGTTGVESAVARAYKASVKKRYSITSSAIPGTTMGTIKVPLHAFGLGHNEEGEDWMKRRFITRDRFLIDTPGIINDHQLVHQLSAEDQNALNKSELIPITFRLQPSQSLLLKPLVRIDLRASSEPVMMTVFSPLEPHVTKTAKLPLDPFAPTGETGVAPIIKPNSSMAFTLGMKPLDGTVRVVNNGNPLQASVDLSFAGGGWVAVAGRFDEADFKVWLPNGADPKAFDVRDPPMLPFEYKGNVRKFFGSGHRVR</sequence>
<dbReference type="PANTHER" id="PTHR46406:SF1">
    <property type="entry name" value="NITRIC OXIDE-ASSOCIATED PROTEIN 1"/>
    <property type="match status" value="1"/>
</dbReference>
<dbReference type="STRING" id="763407.A0A162U6C6"/>
<dbReference type="InterPro" id="IPR027417">
    <property type="entry name" value="P-loop_NTPase"/>
</dbReference>
<dbReference type="InterPro" id="IPR006073">
    <property type="entry name" value="GTP-bd"/>
</dbReference>
<dbReference type="CDD" id="cd01855">
    <property type="entry name" value="YqeH"/>
    <property type="match status" value="1"/>
</dbReference>
<dbReference type="InterPro" id="IPR052807">
    <property type="entry name" value="Mito_transl_resp_regulator"/>
</dbReference>
<dbReference type="OrthoDB" id="1696305at2759"/>
<gene>
    <name evidence="2" type="ORF">PHYBLDRAFT_168218</name>
</gene>
<dbReference type="SUPFAM" id="SSF52540">
    <property type="entry name" value="P-loop containing nucleoside triphosphate hydrolases"/>
    <property type="match status" value="1"/>
</dbReference>
<keyword evidence="3" id="KW-1185">Reference proteome</keyword>
<proteinExistence type="predicted"/>
<dbReference type="Proteomes" id="UP000077315">
    <property type="component" value="Unassembled WGS sequence"/>
</dbReference>
<evidence type="ECO:0000313" key="2">
    <source>
        <dbReference type="EMBL" id="OAD73782.1"/>
    </source>
</evidence>
<dbReference type="RefSeq" id="XP_018291822.1">
    <property type="nucleotide sequence ID" value="XM_018435821.1"/>
</dbReference>
<reference evidence="3" key="1">
    <citation type="submission" date="2015-06" db="EMBL/GenBank/DDBJ databases">
        <title>Expansion of signal transduction pathways in fungi by whole-genome duplication.</title>
        <authorList>
            <consortium name="DOE Joint Genome Institute"/>
            <person name="Corrochano L.M."/>
            <person name="Kuo A."/>
            <person name="Marcet-Houben M."/>
            <person name="Polaino S."/>
            <person name="Salamov A."/>
            <person name="Villalobos J.M."/>
            <person name="Alvarez M.I."/>
            <person name="Avalos J."/>
            <person name="Benito E.P."/>
            <person name="Benoit I."/>
            <person name="Burger G."/>
            <person name="Camino L.P."/>
            <person name="Canovas D."/>
            <person name="Cerda-Olmedo E."/>
            <person name="Cheng J.-F."/>
            <person name="Dominguez A."/>
            <person name="Elias M."/>
            <person name="Eslava A.P."/>
            <person name="Glaser F."/>
            <person name="Grimwood J."/>
            <person name="Gutierrez G."/>
            <person name="Heitman J."/>
            <person name="Henrissat B."/>
            <person name="Iturriaga E.A."/>
            <person name="Lang B.F."/>
            <person name="Lavin J.L."/>
            <person name="Lee S."/>
            <person name="Li W."/>
            <person name="Lindquist E."/>
            <person name="Lopez-Garcia S."/>
            <person name="Luque E.M."/>
            <person name="Marcos A.T."/>
            <person name="Martin J."/>
            <person name="McCluskey K."/>
            <person name="Medina H.R."/>
            <person name="Miralles-Duran A."/>
            <person name="Miyazaki A."/>
            <person name="Munoz-Torres E."/>
            <person name="Oguiza J.A."/>
            <person name="Ohm R."/>
            <person name="Olmedo M."/>
            <person name="Orejas M."/>
            <person name="Ortiz-Castellanos L."/>
            <person name="Pisabarro A.G."/>
            <person name="Rodriguez-Romero J."/>
            <person name="Ruiz-Herrera J."/>
            <person name="Ruiz-Vazquez R."/>
            <person name="Sanz C."/>
            <person name="Schackwitz W."/>
            <person name="Schmutz J."/>
            <person name="Shahriari M."/>
            <person name="Shelest E."/>
            <person name="Silva-Franco F."/>
            <person name="Soanes D."/>
            <person name="Syed K."/>
            <person name="Tagua V.G."/>
            <person name="Talbot N.J."/>
            <person name="Thon M."/>
            <person name="De vries R.P."/>
            <person name="Wiebenga A."/>
            <person name="Yadav J.S."/>
            <person name="Braun E.L."/>
            <person name="Baker S."/>
            <person name="Garre V."/>
            <person name="Horwitz B."/>
            <person name="Torres-Martinez S."/>
            <person name="Idnurm A."/>
            <person name="Herrera-Estrella A."/>
            <person name="Gabaldon T."/>
            <person name="Grigoriev I.V."/>
        </authorList>
    </citation>
    <scope>NUCLEOTIDE SEQUENCE [LARGE SCALE GENOMIC DNA]</scope>
    <source>
        <strain evidence="3">NRRL 1555(-)</strain>
    </source>
</reference>
<dbReference type="GeneID" id="28996727"/>
<dbReference type="Pfam" id="PF01926">
    <property type="entry name" value="MMR_HSR1"/>
    <property type="match status" value="1"/>
</dbReference>
<dbReference type="AlphaFoldDB" id="A0A162U6C6"/>
<feature type="domain" description="G" evidence="1">
    <location>
        <begin position="183"/>
        <end position="301"/>
    </location>
</feature>
<dbReference type="PANTHER" id="PTHR46406">
    <property type="entry name" value="NITRIC OXIDE-ASSOCIATED PROTEIN 1"/>
    <property type="match status" value="1"/>
</dbReference>
<dbReference type="GO" id="GO:0005525">
    <property type="term" value="F:GTP binding"/>
    <property type="evidence" value="ECO:0007669"/>
    <property type="project" value="InterPro"/>
</dbReference>
<evidence type="ECO:0000313" key="3">
    <source>
        <dbReference type="Proteomes" id="UP000077315"/>
    </source>
</evidence>
<protein>
    <recommendedName>
        <fullName evidence="1">G domain-containing protein</fullName>
    </recommendedName>
</protein>
<dbReference type="VEuPathDB" id="FungiDB:PHYBLDRAFT_168218"/>
<accession>A0A162U6C6</accession>
<dbReference type="InParanoid" id="A0A162U6C6"/>
<dbReference type="Gene3D" id="3.40.50.300">
    <property type="entry name" value="P-loop containing nucleotide triphosphate hydrolases"/>
    <property type="match status" value="1"/>
</dbReference>
<dbReference type="EMBL" id="KV440980">
    <property type="protein sequence ID" value="OAD73782.1"/>
    <property type="molecule type" value="Genomic_DNA"/>
</dbReference>
<evidence type="ECO:0000259" key="1">
    <source>
        <dbReference type="Pfam" id="PF01926"/>
    </source>
</evidence>
<organism evidence="2 3">
    <name type="scientific">Phycomyces blakesleeanus (strain ATCC 8743b / DSM 1359 / FGSC 10004 / NBRC 33097 / NRRL 1555)</name>
    <dbReference type="NCBI Taxonomy" id="763407"/>
    <lineage>
        <taxon>Eukaryota</taxon>
        <taxon>Fungi</taxon>
        <taxon>Fungi incertae sedis</taxon>
        <taxon>Mucoromycota</taxon>
        <taxon>Mucoromycotina</taxon>
        <taxon>Mucoromycetes</taxon>
        <taxon>Mucorales</taxon>
        <taxon>Phycomycetaceae</taxon>
        <taxon>Phycomyces</taxon>
    </lineage>
</organism>
<name>A0A162U6C6_PHYB8</name>